<dbReference type="eggNOG" id="COG1848">
    <property type="taxonomic scope" value="Bacteria"/>
</dbReference>
<dbReference type="EC" id="3.1.-.-" evidence="5"/>
<feature type="binding site" evidence="5">
    <location>
        <position position="7"/>
    </location>
    <ligand>
        <name>Mg(2+)</name>
        <dbReference type="ChEBI" id="CHEBI:18420"/>
    </ligand>
</feature>
<gene>
    <name evidence="5" type="primary">vapC</name>
    <name evidence="6" type="ordered locus">Acid_5515</name>
</gene>
<comment type="function">
    <text evidence="5">Toxic component of a toxin-antitoxin (TA) system. An RNase.</text>
</comment>
<feature type="binding site" evidence="5">
    <location>
        <position position="107"/>
    </location>
    <ligand>
        <name>Mg(2+)</name>
        <dbReference type="ChEBI" id="CHEBI:18420"/>
    </ligand>
</feature>
<dbReference type="InterPro" id="IPR029060">
    <property type="entry name" value="PIN-like_dom_sf"/>
</dbReference>
<keyword evidence="1 5" id="KW-1277">Toxin-antitoxin system</keyword>
<dbReference type="InterPro" id="IPR022907">
    <property type="entry name" value="VapC_family"/>
</dbReference>
<keyword evidence="3 5" id="KW-0479">Metal-binding</keyword>
<dbReference type="GO" id="GO:0090729">
    <property type="term" value="F:toxin activity"/>
    <property type="evidence" value="ECO:0007669"/>
    <property type="project" value="UniProtKB-KW"/>
</dbReference>
<keyword evidence="5" id="KW-0800">Toxin</keyword>
<evidence type="ECO:0000256" key="5">
    <source>
        <dbReference type="HAMAP-Rule" id="MF_00265"/>
    </source>
</evidence>
<dbReference type="AlphaFoldDB" id="Q01V53"/>
<comment type="similarity">
    <text evidence="5">Belongs to the PINc/VapC protein family.</text>
</comment>
<dbReference type="STRING" id="234267.Acid_5515"/>
<dbReference type="EMBL" id="CP000473">
    <property type="protein sequence ID" value="ABJ86462.1"/>
    <property type="molecule type" value="Genomic_DNA"/>
</dbReference>
<keyword evidence="5" id="KW-0460">Magnesium</keyword>
<accession>Q01V53</accession>
<evidence type="ECO:0000256" key="1">
    <source>
        <dbReference type="ARBA" id="ARBA00022649"/>
    </source>
</evidence>
<dbReference type="InParanoid" id="Q01V53"/>
<dbReference type="HAMAP" id="MF_00265">
    <property type="entry name" value="VapC_Nob1"/>
    <property type="match status" value="1"/>
</dbReference>
<evidence type="ECO:0000256" key="3">
    <source>
        <dbReference type="ARBA" id="ARBA00022723"/>
    </source>
</evidence>
<dbReference type="KEGG" id="sus:Acid_5515"/>
<keyword evidence="4 5" id="KW-0378">Hydrolase</keyword>
<dbReference type="OrthoDB" id="196567at2"/>
<reference evidence="6" key="1">
    <citation type="submission" date="2006-10" db="EMBL/GenBank/DDBJ databases">
        <title>Complete sequence of Solibacter usitatus Ellin6076.</title>
        <authorList>
            <consortium name="US DOE Joint Genome Institute"/>
            <person name="Copeland A."/>
            <person name="Lucas S."/>
            <person name="Lapidus A."/>
            <person name="Barry K."/>
            <person name="Detter J.C."/>
            <person name="Glavina del Rio T."/>
            <person name="Hammon N."/>
            <person name="Israni S."/>
            <person name="Dalin E."/>
            <person name="Tice H."/>
            <person name="Pitluck S."/>
            <person name="Thompson L.S."/>
            <person name="Brettin T."/>
            <person name="Bruce D."/>
            <person name="Han C."/>
            <person name="Tapia R."/>
            <person name="Gilna P."/>
            <person name="Schmutz J."/>
            <person name="Larimer F."/>
            <person name="Land M."/>
            <person name="Hauser L."/>
            <person name="Kyrpides N."/>
            <person name="Mikhailova N."/>
            <person name="Janssen P.H."/>
            <person name="Kuske C.R."/>
            <person name="Richardson P."/>
        </authorList>
    </citation>
    <scope>NUCLEOTIDE SEQUENCE</scope>
    <source>
        <strain evidence="6">Ellin6076</strain>
    </source>
</reference>
<dbReference type="HOGENOM" id="CLU_145365_0_0_0"/>
<dbReference type="GO" id="GO:0004540">
    <property type="term" value="F:RNA nuclease activity"/>
    <property type="evidence" value="ECO:0007669"/>
    <property type="project" value="InterPro"/>
</dbReference>
<evidence type="ECO:0000256" key="2">
    <source>
        <dbReference type="ARBA" id="ARBA00022722"/>
    </source>
</evidence>
<dbReference type="InterPro" id="IPR006226">
    <property type="entry name" value="Mtu_PIN"/>
</dbReference>
<evidence type="ECO:0000256" key="4">
    <source>
        <dbReference type="ARBA" id="ARBA00022801"/>
    </source>
</evidence>
<proteinExistence type="inferred from homology"/>
<evidence type="ECO:0000313" key="6">
    <source>
        <dbReference type="EMBL" id="ABJ86462.1"/>
    </source>
</evidence>
<dbReference type="SUPFAM" id="SSF88723">
    <property type="entry name" value="PIN domain-like"/>
    <property type="match status" value="1"/>
</dbReference>
<name>Q01V53_SOLUE</name>
<dbReference type="GO" id="GO:0016788">
    <property type="term" value="F:hydrolase activity, acting on ester bonds"/>
    <property type="evidence" value="ECO:0007669"/>
    <property type="project" value="InterPro"/>
</dbReference>
<keyword evidence="2 5" id="KW-0540">Nuclease</keyword>
<dbReference type="NCBIfam" id="TIGR00028">
    <property type="entry name" value="Mtu_PIN_fam"/>
    <property type="match status" value="1"/>
</dbReference>
<protein>
    <recommendedName>
        <fullName evidence="5">Ribonuclease VapC</fullName>
        <shortName evidence="5">RNase VapC</shortName>
        <ecNumber evidence="5">3.1.-.-</ecNumber>
    </recommendedName>
    <alternativeName>
        <fullName evidence="5">Toxin VapC</fullName>
    </alternativeName>
</protein>
<sequence length="147" mass="16011">MSIALLDVNVLIALFDPAHIDHVEAHRWFGLNRKRGWATCPITINGCVRILSSPGYPGINASPAEITARMQASFANVDHHFWPDSVSLLDEALFRPSMITGHKNITDVYLLGLAVRNHGRLATFDQSIPLKAVHGAAPGNLVVIGNK</sequence>
<organism evidence="6">
    <name type="scientific">Solibacter usitatus (strain Ellin6076)</name>
    <dbReference type="NCBI Taxonomy" id="234267"/>
    <lineage>
        <taxon>Bacteria</taxon>
        <taxon>Pseudomonadati</taxon>
        <taxon>Acidobacteriota</taxon>
        <taxon>Terriglobia</taxon>
        <taxon>Bryobacterales</taxon>
        <taxon>Solibacteraceae</taxon>
        <taxon>Candidatus Solibacter</taxon>
    </lineage>
</organism>
<comment type="cofactor">
    <cofactor evidence="5">
        <name>Mg(2+)</name>
        <dbReference type="ChEBI" id="CHEBI:18420"/>
    </cofactor>
</comment>
<dbReference type="GO" id="GO:0000287">
    <property type="term" value="F:magnesium ion binding"/>
    <property type="evidence" value="ECO:0007669"/>
    <property type="project" value="UniProtKB-UniRule"/>
</dbReference>